<dbReference type="InterPro" id="IPR010255">
    <property type="entry name" value="Haem_peroxidase_sf"/>
</dbReference>
<keyword evidence="6" id="KW-0349">Heme</keyword>
<comment type="cofactor">
    <cofactor evidence="14">
        <name>Ca(2+)</name>
        <dbReference type="ChEBI" id="CHEBI:29108"/>
    </cofactor>
    <text evidence="14">Binds 2 calcium ions per subunit.</text>
</comment>
<evidence type="ECO:0000256" key="5">
    <source>
        <dbReference type="ARBA" id="ARBA00022559"/>
    </source>
</evidence>
<evidence type="ECO:0000256" key="3">
    <source>
        <dbReference type="ARBA" id="ARBA00006873"/>
    </source>
</evidence>
<protein>
    <recommendedName>
        <fullName evidence="4">peroxidase</fullName>
        <ecNumber evidence="4">1.11.1.7</ecNumber>
    </recommendedName>
</protein>
<evidence type="ECO:0000256" key="6">
    <source>
        <dbReference type="ARBA" id="ARBA00022617"/>
    </source>
</evidence>
<dbReference type="FunFam" id="1.10.420.10:FF:000006">
    <property type="entry name" value="Peroxidase"/>
    <property type="match status" value="1"/>
</dbReference>
<feature type="disulfide bond" evidence="15">
    <location>
        <begin position="142"/>
        <end position="169"/>
    </location>
</feature>
<keyword evidence="16" id="KW-0732">Signal</keyword>
<keyword evidence="10 14" id="KW-0408">Iron</keyword>
<dbReference type="PRINTS" id="PR00458">
    <property type="entry name" value="PEROXIDASE"/>
</dbReference>
<feature type="binding site" evidence="14">
    <location>
        <position position="180"/>
    </location>
    <ligand>
        <name>Ca(2+)</name>
        <dbReference type="ChEBI" id="CHEBI:29108"/>
        <label>2</label>
    </ligand>
</feature>
<feature type="binding site" evidence="14">
    <location>
        <position position="136"/>
    </location>
    <ligand>
        <name>Ca(2+)</name>
        <dbReference type="ChEBI" id="CHEBI:29108"/>
        <label>2</label>
    </ligand>
</feature>
<evidence type="ECO:0000256" key="10">
    <source>
        <dbReference type="ARBA" id="ARBA00023004"/>
    </source>
</evidence>
<evidence type="ECO:0000256" key="8">
    <source>
        <dbReference type="ARBA" id="ARBA00022837"/>
    </source>
</evidence>
<name>A0A5N5N1K8_9ROSI</name>
<dbReference type="InterPro" id="IPR019793">
    <property type="entry name" value="Peroxidases_heam-ligand_BS"/>
</dbReference>
<dbReference type="PANTHER" id="PTHR31517:SF51">
    <property type="entry name" value="PEROXIDASE 55"/>
    <property type="match status" value="1"/>
</dbReference>
<comment type="function">
    <text evidence="2">Removal of H(2)O(2), oxidation of toxic reductants, biosynthesis and degradation of lignin, suberization, auxin catabolism, response to environmental stresses such as wounding, pathogen attack and oxidative stress. These functions might be dependent on each isozyme/isoform in each plant tissue.</text>
</comment>
<evidence type="ECO:0000256" key="2">
    <source>
        <dbReference type="ARBA" id="ARBA00002322"/>
    </source>
</evidence>
<keyword evidence="8 14" id="KW-0106">Calcium</keyword>
<dbReference type="PANTHER" id="PTHR31517">
    <property type="match status" value="1"/>
</dbReference>
<proteinExistence type="inferred from homology"/>
<evidence type="ECO:0000256" key="16">
    <source>
        <dbReference type="SAM" id="SignalP"/>
    </source>
</evidence>
<dbReference type="InterPro" id="IPR002016">
    <property type="entry name" value="Haem_peroxidase"/>
</dbReference>
<evidence type="ECO:0000256" key="13">
    <source>
        <dbReference type="PIRSR" id="PIRSR600823-2"/>
    </source>
</evidence>
<evidence type="ECO:0000259" key="17">
    <source>
        <dbReference type="PROSITE" id="PS50873"/>
    </source>
</evidence>
<feature type="domain" description="Plant heme peroxidase family profile" evidence="17">
    <location>
        <begin position="30"/>
        <end position="259"/>
    </location>
</feature>
<dbReference type="InterPro" id="IPR019794">
    <property type="entry name" value="Peroxidases_AS"/>
</dbReference>
<dbReference type="SUPFAM" id="SSF48113">
    <property type="entry name" value="Heme-dependent peroxidases"/>
    <property type="match status" value="1"/>
</dbReference>
<dbReference type="InterPro" id="IPR000823">
    <property type="entry name" value="Peroxidase_pln"/>
</dbReference>
<evidence type="ECO:0000256" key="12">
    <source>
        <dbReference type="ARBA" id="ARBA00023180"/>
    </source>
</evidence>
<dbReference type="Gene3D" id="1.10.520.10">
    <property type="match status" value="1"/>
</dbReference>
<dbReference type="PROSITE" id="PS00436">
    <property type="entry name" value="PEROXIDASE_2"/>
    <property type="match status" value="1"/>
</dbReference>
<comment type="similarity">
    <text evidence="3">Belongs to the peroxidase family. Ascorbate peroxidase subfamily.</text>
</comment>
<evidence type="ECO:0000313" key="19">
    <source>
        <dbReference type="Proteomes" id="UP000326939"/>
    </source>
</evidence>
<evidence type="ECO:0000256" key="15">
    <source>
        <dbReference type="PIRSR" id="PIRSR600823-5"/>
    </source>
</evidence>
<evidence type="ECO:0000256" key="7">
    <source>
        <dbReference type="ARBA" id="ARBA00022723"/>
    </source>
</evidence>
<dbReference type="PRINTS" id="PR00461">
    <property type="entry name" value="PLPEROXIDASE"/>
</dbReference>
<feature type="signal peptide" evidence="16">
    <location>
        <begin position="1"/>
        <end position="23"/>
    </location>
</feature>
<evidence type="ECO:0000313" key="18">
    <source>
        <dbReference type="EMBL" id="KAB5561142.1"/>
    </source>
</evidence>
<dbReference type="GO" id="GO:0046872">
    <property type="term" value="F:metal ion binding"/>
    <property type="evidence" value="ECO:0007669"/>
    <property type="project" value="UniProtKB-KW"/>
</dbReference>
<organism evidence="18 19">
    <name type="scientific">Salix brachista</name>
    <dbReference type="NCBI Taxonomy" id="2182728"/>
    <lineage>
        <taxon>Eukaryota</taxon>
        <taxon>Viridiplantae</taxon>
        <taxon>Streptophyta</taxon>
        <taxon>Embryophyta</taxon>
        <taxon>Tracheophyta</taxon>
        <taxon>Spermatophyta</taxon>
        <taxon>Magnoliopsida</taxon>
        <taxon>eudicotyledons</taxon>
        <taxon>Gunneridae</taxon>
        <taxon>Pentapetalae</taxon>
        <taxon>rosids</taxon>
        <taxon>fabids</taxon>
        <taxon>Malpighiales</taxon>
        <taxon>Salicaceae</taxon>
        <taxon>Saliceae</taxon>
        <taxon>Salix</taxon>
    </lineage>
</organism>
<evidence type="ECO:0000256" key="4">
    <source>
        <dbReference type="ARBA" id="ARBA00012313"/>
    </source>
</evidence>
<dbReference type="Gene3D" id="1.10.420.10">
    <property type="entry name" value="Peroxidase, domain 2"/>
    <property type="match status" value="1"/>
</dbReference>
<keyword evidence="9" id="KW-0560">Oxidoreductase</keyword>
<dbReference type="Pfam" id="PF00141">
    <property type="entry name" value="peroxidase"/>
    <property type="match status" value="1"/>
</dbReference>
<evidence type="ECO:0000256" key="14">
    <source>
        <dbReference type="PIRSR" id="PIRSR600823-3"/>
    </source>
</evidence>
<evidence type="ECO:0000256" key="1">
    <source>
        <dbReference type="ARBA" id="ARBA00000189"/>
    </source>
</evidence>
<dbReference type="PROSITE" id="PS50873">
    <property type="entry name" value="PEROXIDASE_4"/>
    <property type="match status" value="1"/>
</dbReference>
<sequence length="259" mass="28846">MPSKMVSANFLGVFLLMEFIAGGYRFGADGLSMNYYIFNCPLVEPIVRSTVASALQSDPTLAAALVRMHFHDCWIQFQSGGPVYDIPKGRKDGRRSKIEDTINLPFPTFNASELIGVFGQRGFSAQDMVALSGAHTLGVSRCSSFKSRLSDPVDPTMDSDFSKTLARTCRGGDNAEQPFDMTRNNFDSFYFQALQRKAGVLFSDQTLYNHPKTRAIVNNYAMNQAMFFLDFQQAMVKMSLLDVKEGSKGEVRADCRKVN</sequence>
<dbReference type="EMBL" id="VDCV01000004">
    <property type="protein sequence ID" value="KAB5561142.1"/>
    <property type="molecule type" value="Genomic_DNA"/>
</dbReference>
<comment type="caution">
    <text evidence="18">The sequence shown here is derived from an EMBL/GenBank/DDBJ whole genome shotgun (WGS) entry which is preliminary data.</text>
</comment>
<dbReference type="Proteomes" id="UP000326939">
    <property type="component" value="Chromosome 4"/>
</dbReference>
<dbReference type="EC" id="1.11.1.7" evidence="4"/>
<keyword evidence="7 14" id="KW-0479">Metal-binding</keyword>
<dbReference type="GO" id="GO:0140825">
    <property type="term" value="F:lactoperoxidase activity"/>
    <property type="evidence" value="ECO:0007669"/>
    <property type="project" value="UniProtKB-EC"/>
</dbReference>
<keyword evidence="5" id="KW-0575">Peroxidase</keyword>
<keyword evidence="12" id="KW-0325">Glycoprotein</keyword>
<dbReference type="GO" id="GO:0020037">
    <property type="term" value="F:heme binding"/>
    <property type="evidence" value="ECO:0007669"/>
    <property type="project" value="InterPro"/>
</dbReference>
<accession>A0A5N5N1K8</accession>
<feature type="binding site" evidence="14">
    <location>
        <position position="187"/>
    </location>
    <ligand>
        <name>Ca(2+)</name>
        <dbReference type="ChEBI" id="CHEBI:29108"/>
        <label>2</label>
    </ligand>
</feature>
<evidence type="ECO:0000256" key="9">
    <source>
        <dbReference type="ARBA" id="ARBA00023002"/>
    </source>
</evidence>
<dbReference type="PROSITE" id="PS00435">
    <property type="entry name" value="PEROXIDASE_1"/>
    <property type="match status" value="1"/>
</dbReference>
<gene>
    <name evidence="18" type="ORF">DKX38_006099</name>
</gene>
<keyword evidence="11 15" id="KW-1015">Disulfide bond</keyword>
<comment type="cofactor">
    <cofactor evidence="14">
        <name>heme b</name>
        <dbReference type="ChEBI" id="CHEBI:60344"/>
    </cofactor>
    <text evidence="14">Binds 1 heme b (iron(II)-protoporphyrin IX) group per subunit.</text>
</comment>
<feature type="chain" id="PRO_5024458979" description="peroxidase" evidence="16">
    <location>
        <begin position="24"/>
        <end position="259"/>
    </location>
</feature>
<dbReference type="AlphaFoldDB" id="A0A5N5N1K8"/>
<evidence type="ECO:0000256" key="11">
    <source>
        <dbReference type="ARBA" id="ARBA00023157"/>
    </source>
</evidence>
<reference evidence="19" key="1">
    <citation type="journal article" date="2019" name="Gigascience">
        <title>De novo genome assembly of the endangered Acer yangbiense, a plant species with extremely small populations endemic to Yunnan Province, China.</title>
        <authorList>
            <person name="Yang J."/>
            <person name="Wariss H.M."/>
            <person name="Tao L."/>
            <person name="Zhang R."/>
            <person name="Yun Q."/>
            <person name="Hollingsworth P."/>
            <person name="Dao Z."/>
            <person name="Luo G."/>
            <person name="Guo H."/>
            <person name="Ma Y."/>
            <person name="Sun W."/>
        </authorList>
    </citation>
    <scope>NUCLEOTIDE SEQUENCE [LARGE SCALE GENOMIC DNA]</scope>
    <source>
        <strain evidence="19">cv. br00</strain>
    </source>
</reference>
<feature type="binding site" evidence="13">
    <location>
        <position position="105"/>
    </location>
    <ligand>
        <name>substrate</name>
    </ligand>
</feature>
<dbReference type="GO" id="GO:0006979">
    <property type="term" value="P:response to oxidative stress"/>
    <property type="evidence" value="ECO:0007669"/>
    <property type="project" value="InterPro"/>
</dbReference>
<feature type="binding site" description="axial binding residue" evidence="14">
    <location>
        <position position="135"/>
    </location>
    <ligand>
        <name>heme b</name>
        <dbReference type="ChEBI" id="CHEBI:60344"/>
    </ligand>
    <ligandPart>
        <name>Fe</name>
        <dbReference type="ChEBI" id="CHEBI:18248"/>
    </ligandPart>
</feature>
<comment type="catalytic activity">
    <reaction evidence="1">
        <text>2 a phenolic donor + H2O2 = 2 a phenolic radical donor + 2 H2O</text>
        <dbReference type="Rhea" id="RHEA:56136"/>
        <dbReference type="ChEBI" id="CHEBI:15377"/>
        <dbReference type="ChEBI" id="CHEBI:16240"/>
        <dbReference type="ChEBI" id="CHEBI:139520"/>
        <dbReference type="ChEBI" id="CHEBI:139521"/>
        <dbReference type="EC" id="1.11.1.7"/>
    </reaction>
</comment>
<keyword evidence="19" id="KW-1185">Reference proteome</keyword>